<dbReference type="GeneTree" id="ENSGT00960000193246"/>
<feature type="chain" id="PRO_5021477359" description="Growth factor receptor NTRK leucine rich repeat C-terminal domain-containing protein" evidence="1">
    <location>
        <begin position="29"/>
        <end position="221"/>
    </location>
</feature>
<protein>
    <recommendedName>
        <fullName evidence="2">Growth factor receptor NTRK leucine rich repeat C-terminal domain-containing protein</fullName>
    </recommendedName>
</protein>
<reference evidence="3" key="2">
    <citation type="submission" date="2025-08" db="UniProtKB">
        <authorList>
            <consortium name="Ensembl"/>
        </authorList>
    </citation>
    <scope>IDENTIFICATION</scope>
</reference>
<dbReference type="InterPro" id="IPR031635">
    <property type="entry name" value="NTRK_LRRCT"/>
</dbReference>
<dbReference type="Pfam" id="PF13855">
    <property type="entry name" value="LRR_8"/>
    <property type="match status" value="1"/>
</dbReference>
<evidence type="ECO:0000256" key="1">
    <source>
        <dbReference type="SAM" id="SignalP"/>
    </source>
</evidence>
<dbReference type="Gene3D" id="3.80.10.10">
    <property type="entry name" value="Ribonuclease Inhibitor"/>
    <property type="match status" value="1"/>
</dbReference>
<dbReference type="InterPro" id="IPR032675">
    <property type="entry name" value="LRR_dom_sf"/>
</dbReference>
<name>A0A4W5L3L3_9TELE</name>
<keyword evidence="1" id="KW-0732">Signal</keyword>
<proteinExistence type="predicted"/>
<dbReference type="InterPro" id="IPR001611">
    <property type="entry name" value="Leu-rich_rpt"/>
</dbReference>
<dbReference type="PANTHER" id="PTHR24367">
    <property type="entry name" value="LEUCINE-RICH REPEAT-CONTAINING PROTEIN"/>
    <property type="match status" value="1"/>
</dbReference>
<dbReference type="Ensembl" id="ENSHHUT00000018970.1">
    <property type="protein sequence ID" value="ENSHHUP00000018310.1"/>
    <property type="gene ID" value="ENSHHUG00000011416.1"/>
</dbReference>
<reference evidence="4" key="1">
    <citation type="submission" date="2018-06" db="EMBL/GenBank/DDBJ databases">
        <title>Genome assembly of Danube salmon.</title>
        <authorList>
            <person name="Macqueen D.J."/>
            <person name="Gundappa M.K."/>
        </authorList>
    </citation>
    <scope>NUCLEOTIDE SEQUENCE [LARGE SCALE GENOMIC DNA]</scope>
</reference>
<dbReference type="Proteomes" id="UP000314982">
    <property type="component" value="Unassembled WGS sequence"/>
</dbReference>
<dbReference type="InterPro" id="IPR051295">
    <property type="entry name" value="LGI_related"/>
</dbReference>
<reference evidence="3" key="3">
    <citation type="submission" date="2025-09" db="UniProtKB">
        <authorList>
            <consortium name="Ensembl"/>
        </authorList>
    </citation>
    <scope>IDENTIFICATION</scope>
</reference>
<dbReference type="STRING" id="62062.ENSHHUP00000018310"/>
<keyword evidence="4" id="KW-1185">Reference proteome</keyword>
<sequence>MSAFRRGSWVSLLELCWVLMGLWRLGAACPTSCSCSGTRIACVDQERGIMAFPVLQSELEMDNITDIYIANQSSFSSINDKDLHYYRNLTNLTVTNSRLTYVSRLAFQNNLKLQYLNLKDNNLSSLYWRIFRHLNISNLILSGNPLHCSCENMWMKLWLGEEADAQELKCIEEGGGRKPLTRLNPPHCGNGPKIHTHTHAHLPMILKTHTMDLIFSTNHLL</sequence>
<accession>A0A4W5L3L3</accession>
<dbReference type="SUPFAM" id="SSF52058">
    <property type="entry name" value="L domain-like"/>
    <property type="match status" value="1"/>
</dbReference>
<organism evidence="3 4">
    <name type="scientific">Hucho hucho</name>
    <name type="common">huchen</name>
    <dbReference type="NCBI Taxonomy" id="62062"/>
    <lineage>
        <taxon>Eukaryota</taxon>
        <taxon>Metazoa</taxon>
        <taxon>Chordata</taxon>
        <taxon>Craniata</taxon>
        <taxon>Vertebrata</taxon>
        <taxon>Euteleostomi</taxon>
        <taxon>Actinopterygii</taxon>
        <taxon>Neopterygii</taxon>
        <taxon>Teleostei</taxon>
        <taxon>Protacanthopterygii</taxon>
        <taxon>Salmoniformes</taxon>
        <taxon>Salmonidae</taxon>
        <taxon>Salmoninae</taxon>
        <taxon>Hucho</taxon>
    </lineage>
</organism>
<dbReference type="AlphaFoldDB" id="A0A4W5L3L3"/>
<feature type="domain" description="Growth factor receptor NTRK leucine rich repeat C-terminal" evidence="2">
    <location>
        <begin position="147"/>
        <end position="189"/>
    </location>
</feature>
<dbReference type="PROSITE" id="PS51257">
    <property type="entry name" value="PROKAR_LIPOPROTEIN"/>
    <property type="match status" value="1"/>
</dbReference>
<evidence type="ECO:0000313" key="4">
    <source>
        <dbReference type="Proteomes" id="UP000314982"/>
    </source>
</evidence>
<dbReference type="PANTHER" id="PTHR24367:SF318">
    <property type="entry name" value="LEUCINE-RICH GLIOMA-INACTIVATED PROTEIN 1-LIKE"/>
    <property type="match status" value="1"/>
</dbReference>
<feature type="signal peptide" evidence="1">
    <location>
        <begin position="1"/>
        <end position="28"/>
    </location>
</feature>
<evidence type="ECO:0000313" key="3">
    <source>
        <dbReference type="Ensembl" id="ENSHHUP00000018310.1"/>
    </source>
</evidence>
<dbReference type="FunFam" id="3.80.10.10:FF:000163">
    <property type="entry name" value="Tyrosine-protein kinase receptor"/>
    <property type="match status" value="1"/>
</dbReference>
<dbReference type="Pfam" id="PF16920">
    <property type="entry name" value="LRRCT_2"/>
    <property type="match status" value="1"/>
</dbReference>
<evidence type="ECO:0000259" key="2">
    <source>
        <dbReference type="Pfam" id="PF16920"/>
    </source>
</evidence>